<gene>
    <name evidence="1" type="ORF">BDA99DRAFT_537296</name>
</gene>
<evidence type="ECO:0000313" key="1">
    <source>
        <dbReference type="EMBL" id="KAI9263286.1"/>
    </source>
</evidence>
<comment type="caution">
    <text evidence="1">The sequence shown here is derived from an EMBL/GenBank/DDBJ whole genome shotgun (WGS) entry which is preliminary data.</text>
</comment>
<organism evidence="1 2">
    <name type="scientific">Phascolomyces articulosus</name>
    <dbReference type="NCBI Taxonomy" id="60185"/>
    <lineage>
        <taxon>Eukaryota</taxon>
        <taxon>Fungi</taxon>
        <taxon>Fungi incertae sedis</taxon>
        <taxon>Mucoromycota</taxon>
        <taxon>Mucoromycotina</taxon>
        <taxon>Mucoromycetes</taxon>
        <taxon>Mucorales</taxon>
        <taxon>Lichtheimiaceae</taxon>
        <taxon>Phascolomyces</taxon>
    </lineage>
</organism>
<evidence type="ECO:0000313" key="2">
    <source>
        <dbReference type="Proteomes" id="UP001209540"/>
    </source>
</evidence>
<protein>
    <submittedName>
        <fullName evidence="1">Uncharacterized protein</fullName>
    </submittedName>
</protein>
<reference evidence="1" key="1">
    <citation type="journal article" date="2022" name="IScience">
        <title>Evolution of zygomycete secretomes and the origins of terrestrial fungal ecologies.</title>
        <authorList>
            <person name="Chang Y."/>
            <person name="Wang Y."/>
            <person name="Mondo S."/>
            <person name="Ahrendt S."/>
            <person name="Andreopoulos W."/>
            <person name="Barry K."/>
            <person name="Beard J."/>
            <person name="Benny G.L."/>
            <person name="Blankenship S."/>
            <person name="Bonito G."/>
            <person name="Cuomo C."/>
            <person name="Desiro A."/>
            <person name="Gervers K.A."/>
            <person name="Hundley H."/>
            <person name="Kuo A."/>
            <person name="LaButti K."/>
            <person name="Lang B.F."/>
            <person name="Lipzen A."/>
            <person name="O'Donnell K."/>
            <person name="Pangilinan J."/>
            <person name="Reynolds N."/>
            <person name="Sandor L."/>
            <person name="Smith M.E."/>
            <person name="Tsang A."/>
            <person name="Grigoriev I.V."/>
            <person name="Stajich J.E."/>
            <person name="Spatafora J.W."/>
        </authorList>
    </citation>
    <scope>NUCLEOTIDE SEQUENCE</scope>
    <source>
        <strain evidence="1">RSA 2281</strain>
    </source>
</reference>
<dbReference type="AlphaFoldDB" id="A0AAD5K0F3"/>
<keyword evidence="2" id="KW-1185">Reference proteome</keyword>
<proteinExistence type="predicted"/>
<dbReference type="Proteomes" id="UP001209540">
    <property type="component" value="Unassembled WGS sequence"/>
</dbReference>
<dbReference type="EMBL" id="JAIXMP010000013">
    <property type="protein sequence ID" value="KAI9263286.1"/>
    <property type="molecule type" value="Genomic_DNA"/>
</dbReference>
<reference evidence="1" key="2">
    <citation type="submission" date="2023-02" db="EMBL/GenBank/DDBJ databases">
        <authorList>
            <consortium name="DOE Joint Genome Institute"/>
            <person name="Mondo S.J."/>
            <person name="Chang Y."/>
            <person name="Wang Y."/>
            <person name="Ahrendt S."/>
            <person name="Andreopoulos W."/>
            <person name="Barry K."/>
            <person name="Beard J."/>
            <person name="Benny G.L."/>
            <person name="Blankenship S."/>
            <person name="Bonito G."/>
            <person name="Cuomo C."/>
            <person name="Desiro A."/>
            <person name="Gervers K.A."/>
            <person name="Hundley H."/>
            <person name="Kuo A."/>
            <person name="LaButti K."/>
            <person name="Lang B.F."/>
            <person name="Lipzen A."/>
            <person name="O'Donnell K."/>
            <person name="Pangilinan J."/>
            <person name="Reynolds N."/>
            <person name="Sandor L."/>
            <person name="Smith M.W."/>
            <person name="Tsang A."/>
            <person name="Grigoriev I.V."/>
            <person name="Stajich J.E."/>
            <person name="Spatafora J.W."/>
        </authorList>
    </citation>
    <scope>NUCLEOTIDE SEQUENCE</scope>
    <source>
        <strain evidence="1">RSA 2281</strain>
    </source>
</reference>
<accession>A0AAD5K0F3</accession>
<name>A0AAD5K0F3_9FUNG</name>
<sequence length="105" mass="11920">MLKPALLLTQQQTYLSSAHPHLIPWILKNCPIILQNSCHTSLWIRFWISYLHVTVALLGGIIESKIPLNFVVIHQQSRSTLSQFDPTKITVNVMLSIGDIARSLF</sequence>